<dbReference type="RefSeq" id="WP_119118341.1">
    <property type="nucleotide sequence ID" value="NZ_CP026095.1"/>
</dbReference>
<sequence>MYLHIGEDILVKTDEIVTILDKKLLESSPILAEFLQQKADVTLHLAKNSIKSIVVTTKHVYYSPLASMTLKKRSQQHSIVVDE</sequence>
<evidence type="ECO:0000313" key="4">
    <source>
        <dbReference type="Proteomes" id="UP000283095"/>
    </source>
</evidence>
<dbReference type="Proteomes" id="UP000266016">
    <property type="component" value="Unassembled WGS sequence"/>
</dbReference>
<dbReference type="OrthoDB" id="9811390at2"/>
<organism evidence="2 3">
    <name type="scientific">Peribacillus asahii</name>
    <dbReference type="NCBI Taxonomy" id="228899"/>
    <lineage>
        <taxon>Bacteria</taxon>
        <taxon>Bacillati</taxon>
        <taxon>Bacillota</taxon>
        <taxon>Bacilli</taxon>
        <taxon>Bacillales</taxon>
        <taxon>Bacillaceae</taxon>
        <taxon>Peribacillus</taxon>
    </lineage>
</organism>
<dbReference type="EMBL" id="QWVS01000039">
    <property type="protein sequence ID" value="RID82932.1"/>
    <property type="molecule type" value="Genomic_DNA"/>
</dbReference>
<evidence type="ECO:0000313" key="3">
    <source>
        <dbReference type="Proteomes" id="UP000266016"/>
    </source>
</evidence>
<reference evidence="2 3" key="2">
    <citation type="submission" date="2018-08" db="EMBL/GenBank/DDBJ databases">
        <title>Bacillus jemisoniae sp. nov., Bacillus chryseoplanitiae sp. nov., Bacillus resnikiae sp. nov., and Bacillus frankliniae sp. nov., isolated from Viking spacecraft and associated surfaces.</title>
        <authorList>
            <person name="Seuylemezian A."/>
            <person name="Vaishampayan P."/>
        </authorList>
    </citation>
    <scope>NUCLEOTIDE SEQUENCE [LARGE SCALE GENOMIC DNA]</scope>
    <source>
        <strain evidence="2 3">MA001</strain>
    </source>
</reference>
<reference evidence="1 4" key="1">
    <citation type="submission" date="2018-01" db="EMBL/GenBank/DDBJ databases">
        <title>Bacillus asahii Genome sequencing and assembly.</title>
        <authorList>
            <person name="Jiang H."/>
            <person name="Feng Y."/>
            <person name="Zhao F."/>
            <person name="Lin X."/>
        </authorList>
    </citation>
    <scope>NUCLEOTIDE SEQUENCE [LARGE SCALE GENOMIC DNA]</scope>
    <source>
        <strain evidence="1 4">OM18</strain>
    </source>
</reference>
<dbReference type="AlphaFoldDB" id="A0A398AZF5"/>
<dbReference type="Pfam" id="PF04025">
    <property type="entry name" value="RemA-like"/>
    <property type="match status" value="1"/>
</dbReference>
<evidence type="ECO:0000313" key="1">
    <source>
        <dbReference type="EMBL" id="AZV40761.1"/>
    </source>
</evidence>
<dbReference type="NCBIfam" id="NF046065">
    <property type="entry name" value="MtxRegRemB"/>
    <property type="match status" value="1"/>
</dbReference>
<proteinExistence type="predicted"/>
<dbReference type="EMBL" id="CP026095">
    <property type="protein sequence ID" value="AZV40761.1"/>
    <property type="molecule type" value="Genomic_DNA"/>
</dbReference>
<dbReference type="KEGG" id="pasa:BAOM_0005"/>
<name>A0A398AZF5_9BACI</name>
<keyword evidence="3" id="KW-1185">Reference proteome</keyword>
<gene>
    <name evidence="1" type="ORF">BAOM_0005</name>
    <name evidence="2" type="ORF">D1953_16900</name>
</gene>
<dbReference type="InterPro" id="IPR007169">
    <property type="entry name" value="RemA-like"/>
</dbReference>
<dbReference type="Proteomes" id="UP000283095">
    <property type="component" value="Chromosome"/>
</dbReference>
<protein>
    <submittedName>
        <fullName evidence="2">DUF370 domain-containing protein</fullName>
    </submittedName>
</protein>
<accession>A0A398AZF5</accession>
<evidence type="ECO:0000313" key="2">
    <source>
        <dbReference type="EMBL" id="RID82932.1"/>
    </source>
</evidence>